<dbReference type="Proteomes" id="UP000619293">
    <property type="component" value="Unassembled WGS sequence"/>
</dbReference>
<reference evidence="3 4" key="1">
    <citation type="submission" date="2021-01" db="EMBL/GenBank/DDBJ databases">
        <title>Whole genome shotgun sequence of Catellatospora chokoriensis NBRC 107358.</title>
        <authorList>
            <person name="Komaki H."/>
            <person name="Tamura T."/>
        </authorList>
    </citation>
    <scope>NUCLEOTIDE SEQUENCE [LARGE SCALE GENOMIC DNA]</scope>
    <source>
        <strain evidence="3 4">NBRC 107358</strain>
    </source>
</reference>
<name>A0A8J3K726_9ACTN</name>
<proteinExistence type="predicted"/>
<feature type="compositionally biased region" description="Polar residues" evidence="1">
    <location>
        <begin position="83"/>
        <end position="93"/>
    </location>
</feature>
<evidence type="ECO:0000256" key="1">
    <source>
        <dbReference type="SAM" id="MobiDB-lite"/>
    </source>
</evidence>
<dbReference type="EMBL" id="BONG01000092">
    <property type="protein sequence ID" value="GIF94351.1"/>
    <property type="molecule type" value="Genomic_DNA"/>
</dbReference>
<evidence type="ECO:0000256" key="2">
    <source>
        <dbReference type="SAM" id="Phobius"/>
    </source>
</evidence>
<accession>A0A8J3K726</accession>
<feature type="region of interest" description="Disordered" evidence="1">
    <location>
        <begin position="76"/>
        <end position="106"/>
    </location>
</feature>
<comment type="caution">
    <text evidence="3">The sequence shown here is derived from an EMBL/GenBank/DDBJ whole genome shotgun (WGS) entry which is preliminary data.</text>
</comment>
<feature type="transmembrane region" description="Helical" evidence="2">
    <location>
        <begin position="46"/>
        <end position="66"/>
    </location>
</feature>
<keyword evidence="2" id="KW-0812">Transmembrane</keyword>
<keyword evidence="2" id="KW-0472">Membrane</keyword>
<keyword evidence="2" id="KW-1133">Transmembrane helix</keyword>
<evidence type="ECO:0000313" key="3">
    <source>
        <dbReference type="EMBL" id="GIF94351.1"/>
    </source>
</evidence>
<organism evidence="3 4">
    <name type="scientific">Catellatospora chokoriensis</name>
    <dbReference type="NCBI Taxonomy" id="310353"/>
    <lineage>
        <taxon>Bacteria</taxon>
        <taxon>Bacillati</taxon>
        <taxon>Actinomycetota</taxon>
        <taxon>Actinomycetes</taxon>
        <taxon>Micromonosporales</taxon>
        <taxon>Micromonosporaceae</taxon>
        <taxon>Catellatospora</taxon>
    </lineage>
</organism>
<dbReference type="RefSeq" id="WP_191844443.1">
    <property type="nucleotide sequence ID" value="NZ_BAAALB010000060.1"/>
</dbReference>
<gene>
    <name evidence="3" type="ORF">Cch02nite_77950</name>
</gene>
<protein>
    <submittedName>
        <fullName evidence="3">Uncharacterized protein</fullName>
    </submittedName>
</protein>
<sequence length="249" mass="25507">MAEQRGEDEALVGQHLAALADHGARIGRLAPTDQVRRRGERRRRHTRLATVAGGVAVVAVFAGVYVTQRGLGTTDVPVGTETRPPSASSTPAVTVTPKVDPSAVGGTGVPARDQAVWLQATTTSGYPLLTALPDNVVSAVGEDAATEQALFALVPTTPGAKEYQLKTGTAGSFGEPGCVTSDGDRFTVEACDASRGEQRVVLRGQAAPYEVVVNGRALKINTGGVSAVAPGQGSPLTFIVRGQAQGTVG</sequence>
<keyword evidence="4" id="KW-1185">Reference proteome</keyword>
<dbReference type="AlphaFoldDB" id="A0A8J3K726"/>
<evidence type="ECO:0000313" key="4">
    <source>
        <dbReference type="Proteomes" id="UP000619293"/>
    </source>
</evidence>